<evidence type="ECO:0000256" key="3">
    <source>
        <dbReference type="ARBA" id="ARBA00045876"/>
    </source>
</evidence>
<sequence>MPNLQKPSLLTQAQQFAQASAWSQVAVSLQRLVNGEGNVAATNLAQLAPIERRQWLNLALQALEWGDFQLRWEIGKLLPKFERDAMEALLELLSDDELHPDVRWFAVRALADFPHPEVIPTLLRVVQSSLQPELQQVAANALSQMGPSIVPLLTVLVDRPETRASAAQILTQMRHREAIPLLLELTQDPDAAIRATAIDALSGFHSPQIAQVLLMALADYASEVRLTAVRSVGFCLADLPDTDWLVYIQPLLHDVDLDVSRQAALTLARLATVGATKALAEVLRSPLTPEPLAIDTIRALCWMERHEAVGELHQIWATTTLSQPLRKAICQNLGRVESPLIREQVVGILLEWLAEDACVAQAMVLRQTIITALGLLGDSRAVEQLIQGLAAAESRLQLHLVAALKQIDPVQAHDRLAEIAKSATADLALQKVAVSVLQEW</sequence>
<name>A0A928VTN6_9CYAN</name>
<organism evidence="4 5">
    <name type="scientific">Romeriopsis navalis LEGE 11480</name>
    <dbReference type="NCBI Taxonomy" id="2777977"/>
    <lineage>
        <taxon>Bacteria</taxon>
        <taxon>Bacillati</taxon>
        <taxon>Cyanobacteriota</taxon>
        <taxon>Cyanophyceae</taxon>
        <taxon>Leptolyngbyales</taxon>
        <taxon>Leptolyngbyaceae</taxon>
        <taxon>Romeriopsis</taxon>
        <taxon>Romeriopsis navalis</taxon>
    </lineage>
</organism>
<dbReference type="InterPro" id="IPR016024">
    <property type="entry name" value="ARM-type_fold"/>
</dbReference>
<dbReference type="RefSeq" id="WP_264326864.1">
    <property type="nucleotide sequence ID" value="NZ_JADEXQ010000085.1"/>
</dbReference>
<dbReference type="Gene3D" id="1.25.10.10">
    <property type="entry name" value="Leucine-rich Repeat Variant"/>
    <property type="match status" value="3"/>
</dbReference>
<dbReference type="Pfam" id="PF03130">
    <property type="entry name" value="HEAT_PBS"/>
    <property type="match status" value="1"/>
</dbReference>
<gene>
    <name evidence="4" type="ORF">IQ266_20075</name>
</gene>
<proteinExistence type="predicted"/>
<dbReference type="Proteomes" id="UP000625316">
    <property type="component" value="Unassembled WGS sequence"/>
</dbReference>
<dbReference type="AlphaFoldDB" id="A0A928VTN6"/>
<evidence type="ECO:0000256" key="1">
    <source>
        <dbReference type="ARBA" id="ARBA00022549"/>
    </source>
</evidence>
<evidence type="ECO:0000313" key="4">
    <source>
        <dbReference type="EMBL" id="MBE9032039.1"/>
    </source>
</evidence>
<dbReference type="GO" id="GO:0030089">
    <property type="term" value="C:phycobilisome"/>
    <property type="evidence" value="ECO:0007669"/>
    <property type="project" value="UniProtKB-KW"/>
</dbReference>
<keyword evidence="5" id="KW-1185">Reference proteome</keyword>
<accession>A0A928VTN6</accession>
<dbReference type="InterPro" id="IPR004155">
    <property type="entry name" value="PBS_lyase_HEAT"/>
</dbReference>
<dbReference type="InterPro" id="IPR011989">
    <property type="entry name" value="ARM-like"/>
</dbReference>
<comment type="caution">
    <text evidence="4">The sequence shown here is derived from an EMBL/GenBank/DDBJ whole genome shotgun (WGS) entry which is preliminary data.</text>
</comment>
<comment type="function">
    <text evidence="3">Catalyzes the hydroxylation of the N(6)-(4-aminobutyl)-L-lysine intermediate produced by deoxyhypusine synthase/DHPS on a critical lysine of the eukaryotic translation initiation factor 5A/eIF-5A. This is the second step of the post-translational modification of that lysine into an unusual amino acid residue named hypusine. Hypusination is unique to mature eIF-5A factor and is essential for its function.</text>
</comment>
<keyword evidence="2" id="KW-0605">Phycobilisome</keyword>
<dbReference type="PANTHER" id="PTHR12697:SF5">
    <property type="entry name" value="DEOXYHYPUSINE HYDROXYLASE"/>
    <property type="match status" value="1"/>
</dbReference>
<evidence type="ECO:0000313" key="5">
    <source>
        <dbReference type="Proteomes" id="UP000625316"/>
    </source>
</evidence>
<dbReference type="SUPFAM" id="SSF48431">
    <property type="entry name" value="Lipovitellin-phosvitin complex, superhelical domain"/>
    <property type="match status" value="1"/>
</dbReference>
<dbReference type="InterPro" id="IPR011030">
    <property type="entry name" value="Lipovitellin_superhlx_dom"/>
</dbReference>
<dbReference type="PANTHER" id="PTHR12697">
    <property type="entry name" value="PBS LYASE HEAT-LIKE PROTEIN"/>
    <property type="match status" value="1"/>
</dbReference>
<dbReference type="InterPro" id="IPR021133">
    <property type="entry name" value="HEAT_type_2"/>
</dbReference>
<dbReference type="GO" id="GO:0016491">
    <property type="term" value="F:oxidoreductase activity"/>
    <property type="evidence" value="ECO:0007669"/>
    <property type="project" value="TreeGrafter"/>
</dbReference>
<reference evidence="4" key="1">
    <citation type="submission" date="2020-10" db="EMBL/GenBank/DDBJ databases">
        <authorList>
            <person name="Castelo-Branco R."/>
            <person name="Eusebio N."/>
            <person name="Adriana R."/>
            <person name="Vieira A."/>
            <person name="Brugerolle De Fraissinette N."/>
            <person name="Rezende De Castro R."/>
            <person name="Schneider M.P."/>
            <person name="Vasconcelos V."/>
            <person name="Leao P.N."/>
        </authorList>
    </citation>
    <scope>NUCLEOTIDE SEQUENCE</scope>
    <source>
        <strain evidence="4">LEGE 11480</strain>
    </source>
</reference>
<dbReference type="SMART" id="SM00567">
    <property type="entry name" value="EZ_HEAT"/>
    <property type="match status" value="7"/>
</dbReference>
<dbReference type="EMBL" id="JADEXQ010000085">
    <property type="protein sequence ID" value="MBE9032039.1"/>
    <property type="molecule type" value="Genomic_DNA"/>
</dbReference>
<dbReference type="Pfam" id="PF13646">
    <property type="entry name" value="HEAT_2"/>
    <property type="match status" value="2"/>
</dbReference>
<protein>
    <submittedName>
        <fullName evidence="4">HEAT repeat domain-containing protein</fullName>
    </submittedName>
</protein>
<evidence type="ECO:0000256" key="2">
    <source>
        <dbReference type="ARBA" id="ARBA00022738"/>
    </source>
</evidence>
<dbReference type="SUPFAM" id="SSF48371">
    <property type="entry name" value="ARM repeat"/>
    <property type="match status" value="1"/>
</dbReference>
<dbReference type="PROSITE" id="PS50077">
    <property type="entry name" value="HEAT_REPEAT"/>
    <property type="match status" value="1"/>
</dbReference>
<keyword evidence="1" id="KW-0042">Antenna complex</keyword>